<reference evidence="12" key="2">
    <citation type="submission" date="2021-04" db="EMBL/GenBank/DDBJ databases">
        <authorList>
            <person name="Gilroy R."/>
        </authorList>
    </citation>
    <scope>NUCLEOTIDE SEQUENCE</scope>
    <source>
        <strain evidence="12">ChiSxjej5B17-1746</strain>
    </source>
</reference>
<dbReference type="InterPro" id="IPR036900">
    <property type="entry name" value="A-D-PHexomutase_C_sf"/>
</dbReference>
<comment type="cofactor">
    <cofactor evidence="1">
        <name>Mg(2+)</name>
        <dbReference type="ChEBI" id="CHEBI:18420"/>
    </cofactor>
</comment>
<dbReference type="PRINTS" id="PR00509">
    <property type="entry name" value="PGMPMM"/>
</dbReference>
<dbReference type="InterPro" id="IPR005843">
    <property type="entry name" value="A-D-PHexomutase_C"/>
</dbReference>
<protein>
    <submittedName>
        <fullName evidence="12">Phosphomannomutase/phosphoglucomutase</fullName>
    </submittedName>
</protein>
<dbReference type="SUPFAM" id="SSF55957">
    <property type="entry name" value="Phosphoglucomutase, C-terminal domain"/>
    <property type="match status" value="1"/>
</dbReference>
<evidence type="ECO:0000313" key="12">
    <source>
        <dbReference type="EMBL" id="HIW78616.1"/>
    </source>
</evidence>
<evidence type="ECO:0000256" key="4">
    <source>
        <dbReference type="ARBA" id="ARBA00022723"/>
    </source>
</evidence>
<accession>A0A9D1U9L7</accession>
<keyword evidence="6" id="KW-0413">Isomerase</keyword>
<organism evidence="12 13">
    <name type="scientific">Candidatus Bilophila faecipullorum</name>
    <dbReference type="NCBI Taxonomy" id="2838482"/>
    <lineage>
        <taxon>Bacteria</taxon>
        <taxon>Pseudomonadati</taxon>
        <taxon>Thermodesulfobacteriota</taxon>
        <taxon>Desulfovibrionia</taxon>
        <taxon>Desulfovibrionales</taxon>
        <taxon>Desulfovibrionaceae</taxon>
        <taxon>Bilophila</taxon>
    </lineage>
</organism>
<feature type="domain" description="Alpha-D-phosphohexomutase alpha/beta/alpha" evidence="11">
    <location>
        <begin position="253"/>
        <end position="356"/>
    </location>
</feature>
<evidence type="ECO:0000256" key="1">
    <source>
        <dbReference type="ARBA" id="ARBA00001946"/>
    </source>
</evidence>
<dbReference type="GO" id="GO:0005975">
    <property type="term" value="P:carbohydrate metabolic process"/>
    <property type="evidence" value="ECO:0007669"/>
    <property type="project" value="InterPro"/>
</dbReference>
<dbReference type="InterPro" id="IPR005841">
    <property type="entry name" value="Alpha-D-phosphohexomutase_SF"/>
</dbReference>
<dbReference type="FunFam" id="3.40.120.10:FF:000001">
    <property type="entry name" value="Phosphoglucosamine mutase"/>
    <property type="match status" value="1"/>
</dbReference>
<feature type="domain" description="Alpha-D-phosphohexomutase alpha/beta/alpha" evidence="10">
    <location>
        <begin position="161"/>
        <end position="248"/>
    </location>
</feature>
<dbReference type="PANTHER" id="PTHR43771:SF2">
    <property type="entry name" value="PHOSPHOMANNOMUTASE_PHOSPHOGLUCOMUTASE"/>
    <property type="match status" value="1"/>
</dbReference>
<proteinExistence type="inferred from homology"/>
<dbReference type="SUPFAM" id="SSF53738">
    <property type="entry name" value="Phosphoglucomutase, first 3 domains"/>
    <property type="match status" value="3"/>
</dbReference>
<evidence type="ECO:0000259" key="9">
    <source>
        <dbReference type="Pfam" id="PF02878"/>
    </source>
</evidence>
<evidence type="ECO:0000313" key="13">
    <source>
        <dbReference type="Proteomes" id="UP000824264"/>
    </source>
</evidence>
<name>A0A9D1U9L7_9BACT</name>
<dbReference type="Pfam" id="PF00408">
    <property type="entry name" value="PGM_PMM_IV"/>
    <property type="match status" value="1"/>
</dbReference>
<evidence type="ECO:0000256" key="3">
    <source>
        <dbReference type="ARBA" id="ARBA00022553"/>
    </source>
</evidence>
<dbReference type="GO" id="GO:0000287">
    <property type="term" value="F:magnesium ion binding"/>
    <property type="evidence" value="ECO:0007669"/>
    <property type="project" value="InterPro"/>
</dbReference>
<dbReference type="AlphaFoldDB" id="A0A9D1U9L7"/>
<dbReference type="EMBL" id="DXGI01000204">
    <property type="protein sequence ID" value="HIW78616.1"/>
    <property type="molecule type" value="Genomic_DNA"/>
</dbReference>
<evidence type="ECO:0000259" key="8">
    <source>
        <dbReference type="Pfam" id="PF00408"/>
    </source>
</evidence>
<evidence type="ECO:0000256" key="5">
    <source>
        <dbReference type="ARBA" id="ARBA00022842"/>
    </source>
</evidence>
<dbReference type="InterPro" id="IPR016055">
    <property type="entry name" value="A-D-PHexomutase_a/b/a-I/II/III"/>
</dbReference>
<dbReference type="PROSITE" id="PS00710">
    <property type="entry name" value="PGM_PMM"/>
    <property type="match status" value="1"/>
</dbReference>
<dbReference type="InterPro" id="IPR005845">
    <property type="entry name" value="A-D-PHexomutase_a/b/a-II"/>
</dbReference>
<keyword evidence="5 7" id="KW-0460">Magnesium</keyword>
<dbReference type="Pfam" id="PF02880">
    <property type="entry name" value="PGM_PMM_III"/>
    <property type="match status" value="1"/>
</dbReference>
<evidence type="ECO:0000256" key="2">
    <source>
        <dbReference type="ARBA" id="ARBA00010231"/>
    </source>
</evidence>
<feature type="domain" description="Alpha-D-phosphohexomutase C-terminal" evidence="8">
    <location>
        <begin position="367"/>
        <end position="439"/>
    </location>
</feature>
<dbReference type="PANTHER" id="PTHR43771">
    <property type="entry name" value="PHOSPHOMANNOMUTASE"/>
    <property type="match status" value="1"/>
</dbReference>
<dbReference type="InterPro" id="IPR005846">
    <property type="entry name" value="A-D-PHexomutase_a/b/a-III"/>
</dbReference>
<evidence type="ECO:0000259" key="10">
    <source>
        <dbReference type="Pfam" id="PF02879"/>
    </source>
</evidence>
<dbReference type="InterPro" id="IPR016066">
    <property type="entry name" value="A-D-PHexomutase_CS"/>
</dbReference>
<dbReference type="GO" id="GO:0016868">
    <property type="term" value="F:intramolecular phosphotransferase activity"/>
    <property type="evidence" value="ECO:0007669"/>
    <property type="project" value="InterPro"/>
</dbReference>
<gene>
    <name evidence="12" type="ORF">H9874_05650</name>
</gene>
<dbReference type="Pfam" id="PF02879">
    <property type="entry name" value="PGM_PMM_II"/>
    <property type="match status" value="1"/>
</dbReference>
<feature type="domain" description="Alpha-D-phosphohexomutase alpha/beta/alpha" evidence="9">
    <location>
        <begin position="5"/>
        <end position="136"/>
    </location>
</feature>
<reference evidence="12" key="1">
    <citation type="journal article" date="2021" name="PeerJ">
        <title>Extensive microbial diversity within the chicken gut microbiome revealed by metagenomics and culture.</title>
        <authorList>
            <person name="Gilroy R."/>
            <person name="Ravi A."/>
            <person name="Getino M."/>
            <person name="Pursley I."/>
            <person name="Horton D.L."/>
            <person name="Alikhan N.F."/>
            <person name="Baker D."/>
            <person name="Gharbi K."/>
            <person name="Hall N."/>
            <person name="Watson M."/>
            <person name="Adriaenssens E.M."/>
            <person name="Foster-Nyarko E."/>
            <person name="Jarju S."/>
            <person name="Secka A."/>
            <person name="Antonio M."/>
            <person name="Oren A."/>
            <person name="Chaudhuri R.R."/>
            <person name="La Ragione R."/>
            <person name="Hildebrand F."/>
            <person name="Pallen M.J."/>
        </authorList>
    </citation>
    <scope>NUCLEOTIDE SEQUENCE</scope>
    <source>
        <strain evidence="12">ChiSxjej5B17-1746</strain>
    </source>
</reference>
<dbReference type="Gene3D" id="3.40.120.10">
    <property type="entry name" value="Alpha-D-Glucose-1,6-Bisphosphate, subunit A, domain 3"/>
    <property type="match status" value="3"/>
</dbReference>
<evidence type="ECO:0000256" key="7">
    <source>
        <dbReference type="RuleBase" id="RU004326"/>
    </source>
</evidence>
<evidence type="ECO:0000259" key="11">
    <source>
        <dbReference type="Pfam" id="PF02880"/>
    </source>
</evidence>
<dbReference type="InterPro" id="IPR005844">
    <property type="entry name" value="A-D-PHexomutase_a/b/a-I"/>
</dbReference>
<evidence type="ECO:0000256" key="6">
    <source>
        <dbReference type="ARBA" id="ARBA00023235"/>
    </source>
</evidence>
<keyword evidence="3" id="KW-0597">Phosphoprotein</keyword>
<sequence length="451" mass="49382">MKAGNVFRAYDIRGVVDKDFNAEWVTRLGKACGTYLIRRDIQSAVVGYDCRHSSPAYHDALIEGLLSTGVDVISIGMVPTPALYYAVKHLDRQGGVMITASHNPPEYNGFKVWAGQSTIHGEEIQKIRALFEEGSFAQGRGAASRIDIIPAYKEDILGRFTLARPVKVVVDGGNGTGGEICTDILTRLGAEVVPLFCEPDGDFPNHHPDPVVAANMRFLMDKVKEEKADFGIGLDGDADRLGIVDPNGRLLFGDEVLSLYARELLSRKPGSTVIGDVKCSSRLFDDIAAHGGKPMMWTTGHSIIKAKMHEIGAPLAGEMSGHMFFSDNWYGFDDAIYGSARFVALFSAQDKPMTDLPGWPPSFATPEINIPCPDAVKFAVVEKVKAHFRPLYDTIELDGARVDFPHGWGLVRASNTQPVLVTRFEADSAEALAAIREEMETPLKKWIEEAK</sequence>
<comment type="caution">
    <text evidence="12">The sequence shown here is derived from an EMBL/GenBank/DDBJ whole genome shotgun (WGS) entry which is preliminary data.</text>
</comment>
<dbReference type="Gene3D" id="3.30.310.50">
    <property type="entry name" value="Alpha-D-phosphohexomutase, C-terminal domain"/>
    <property type="match status" value="1"/>
</dbReference>
<dbReference type="Proteomes" id="UP000824264">
    <property type="component" value="Unassembled WGS sequence"/>
</dbReference>
<dbReference type="Pfam" id="PF02878">
    <property type="entry name" value="PGM_PMM_I"/>
    <property type="match status" value="1"/>
</dbReference>
<dbReference type="CDD" id="cd03089">
    <property type="entry name" value="PMM_PGM"/>
    <property type="match status" value="1"/>
</dbReference>
<comment type="similarity">
    <text evidence="2 7">Belongs to the phosphohexose mutase family.</text>
</comment>
<keyword evidence="4 7" id="KW-0479">Metal-binding</keyword>